<evidence type="ECO:0000256" key="1">
    <source>
        <dbReference type="ARBA" id="ARBA00008171"/>
    </source>
</evidence>
<dbReference type="Proteomes" id="UP000225706">
    <property type="component" value="Unassembled WGS sequence"/>
</dbReference>
<dbReference type="GO" id="GO:0004672">
    <property type="term" value="F:protein kinase activity"/>
    <property type="evidence" value="ECO:0007669"/>
    <property type="project" value="InterPro"/>
</dbReference>
<dbReference type="Gene3D" id="1.10.510.10">
    <property type="entry name" value="Transferase(Phosphotransferase) domain 1"/>
    <property type="match status" value="1"/>
</dbReference>
<dbReference type="PROSITE" id="PS00107">
    <property type="entry name" value="PROTEIN_KINASE_ATP"/>
    <property type="match status" value="1"/>
</dbReference>
<dbReference type="Pfam" id="PF07714">
    <property type="entry name" value="PK_Tyr_Ser-Thr"/>
    <property type="match status" value="1"/>
</dbReference>
<protein>
    <submittedName>
        <fullName evidence="5">Putative serine/threonine-protein kinase</fullName>
    </submittedName>
</protein>
<dbReference type="InterPro" id="IPR011009">
    <property type="entry name" value="Kinase-like_dom_sf"/>
</dbReference>
<dbReference type="SUPFAM" id="SSF56112">
    <property type="entry name" value="Protein kinase-like (PK-like)"/>
    <property type="match status" value="1"/>
</dbReference>
<name>A0A2B4RBL1_STYPI</name>
<keyword evidence="5" id="KW-0808">Transferase</keyword>
<dbReference type="GO" id="GO:0005524">
    <property type="term" value="F:ATP binding"/>
    <property type="evidence" value="ECO:0007669"/>
    <property type="project" value="UniProtKB-UniRule"/>
</dbReference>
<dbReference type="InterPro" id="IPR027417">
    <property type="entry name" value="P-loop_NTPase"/>
</dbReference>
<feature type="domain" description="Protein kinase" evidence="4">
    <location>
        <begin position="703"/>
        <end position="980"/>
    </location>
</feature>
<dbReference type="InterPro" id="IPR045063">
    <property type="entry name" value="Dynamin_N"/>
</dbReference>
<dbReference type="STRING" id="50429.A0A2B4RBL1"/>
<evidence type="ECO:0000256" key="2">
    <source>
        <dbReference type="PROSITE-ProRule" id="PRU10141"/>
    </source>
</evidence>
<evidence type="ECO:0000313" key="5">
    <source>
        <dbReference type="EMBL" id="PFX15041.1"/>
    </source>
</evidence>
<dbReference type="InterPro" id="IPR017441">
    <property type="entry name" value="Protein_kinase_ATP_BS"/>
</dbReference>
<organism evidence="5 6">
    <name type="scientific">Stylophora pistillata</name>
    <name type="common">Smooth cauliflower coral</name>
    <dbReference type="NCBI Taxonomy" id="50429"/>
    <lineage>
        <taxon>Eukaryota</taxon>
        <taxon>Metazoa</taxon>
        <taxon>Cnidaria</taxon>
        <taxon>Anthozoa</taxon>
        <taxon>Hexacorallia</taxon>
        <taxon>Scleractinia</taxon>
        <taxon>Astrocoeniina</taxon>
        <taxon>Pocilloporidae</taxon>
        <taxon>Stylophora</taxon>
    </lineage>
</organism>
<accession>A0A2B4RBL1</accession>
<dbReference type="AlphaFoldDB" id="A0A2B4RBL1"/>
<comment type="similarity">
    <text evidence="1">Belongs to the protein kinase superfamily. TKL Ser/Thr protein kinase family. ROCO subfamily.</text>
</comment>
<dbReference type="InterPro" id="IPR001245">
    <property type="entry name" value="Ser-Thr/Tyr_kinase_cat_dom"/>
</dbReference>
<dbReference type="OrthoDB" id="4062651at2759"/>
<keyword evidence="6" id="KW-1185">Reference proteome</keyword>
<dbReference type="PANTHER" id="PTHR26392:SF92">
    <property type="entry name" value="PROTEIN KINASE DOMAIN-CONTAINING PROTEIN"/>
    <property type="match status" value="1"/>
</dbReference>
<evidence type="ECO:0000313" key="6">
    <source>
        <dbReference type="Proteomes" id="UP000225706"/>
    </source>
</evidence>
<dbReference type="PROSITE" id="PS50011">
    <property type="entry name" value="PROTEIN_KINASE_DOM"/>
    <property type="match status" value="1"/>
</dbReference>
<keyword evidence="2" id="KW-0067">ATP-binding</keyword>
<feature type="binding site" evidence="2">
    <location>
        <position position="735"/>
    </location>
    <ligand>
        <name>ATP</name>
        <dbReference type="ChEBI" id="CHEBI:30616"/>
    </ligand>
</feature>
<evidence type="ECO:0000256" key="3">
    <source>
        <dbReference type="SAM" id="Coils"/>
    </source>
</evidence>
<proteinExistence type="inferred from homology"/>
<gene>
    <name evidence="5" type="ORF">AWC38_SpisGene20763</name>
</gene>
<dbReference type="EMBL" id="LSMT01000694">
    <property type="protein sequence ID" value="PFX15041.1"/>
    <property type="molecule type" value="Genomic_DNA"/>
</dbReference>
<dbReference type="Pfam" id="PF00350">
    <property type="entry name" value="Dynamin_N"/>
    <property type="match status" value="1"/>
</dbReference>
<sequence length="1010" mass="115832">MKSFNLSAKGLKGADDIKVKLKEHLAALEGSSQREAGHTFQVLSEACKLDKRKRDKLCSLYQKTTEFFSELKEDVIVKNLEESLGDFRTTLKKSAENIRLKDHYVVLVAGETSAGKSSIINLILGEELLPYSILSTTSTICELRYGEKPSIRVHFKGGSDYTQVPIYQEFENSSEDLTKEIGEFLNLKDEREKGSPYQKVELFWPHDLLKEGVMIVDSPGVGENEAMNKFVLDYLSEAFCFIYVINSTNAGGVQEDRLLMLLGEAKSLKKDERMDDRLFTKCALFVSNKWDQIPGNNVEQVKQKQIEKLTERFGDLNPEKQIFYLSCIRAQRALKYGVITEEFDKLLDGISSLVVSYMQSSLQIYFRWLEDLLSRTSGQVRSLLKTTSMSRKELEKKIKRVMDRMAELESSQDQLFDELSEHQMQVIKGIINDLVTHFKSDDIARKFCSWYGHEIPVVKPTWEETKSEVLRCISERARKFVQEWEDEKHHFAKSQVALIHHCIEKYDIMEEDLRNVEEGALSGNPVQDRPDDAYSGLPAIQPKTLSKTHPPGNAPVWFRQGLASVVLSTPFMAALSKTLKRNFQNKKKLENFKTNPNSYMEKKSKKCLRIISNEDSLLPFITEQLEDAVQFLVQIKAKIPRIREGDKKFYLQLLTDSRNVFEIQGIYQPVNSSVDALRREIAVFKISSMRTSDFSAGKLIWSQDDKFIVGKGTFSTVYSGVLWQEGHPETKVALKVYNSPLRSSNVWHFTEEQKVLSVLKHPNIVKFFGTHLLQSPFLTKVMIVLELCQCSLKTDVISHTESAPAHSKDEVARKKVLHWAQQIIDALSYVHQQGYVHRDLKLDDLLLTADNKVKLSDVGVTKQEKEISGTVCGSLLYMAPEVLAGEMYDKRADMYSFGVLLWEMWYAETAFEIELFTQPSQFQLLDQIKDGLRPSHIKGTHEPLGPWGMWKKVMETCWLSEPKERLTAETSHLRVLMPFLVDIVVYLKIEYGENYLLTILKYNMNVTQEV</sequence>
<dbReference type="InterPro" id="IPR000719">
    <property type="entry name" value="Prot_kinase_dom"/>
</dbReference>
<keyword evidence="5" id="KW-0418">Kinase</keyword>
<dbReference type="Gene3D" id="3.40.50.300">
    <property type="entry name" value="P-loop containing nucleotide triphosphate hydrolases"/>
    <property type="match status" value="1"/>
</dbReference>
<feature type="coiled-coil region" evidence="3">
    <location>
        <begin position="384"/>
        <end position="425"/>
    </location>
</feature>
<evidence type="ECO:0000259" key="4">
    <source>
        <dbReference type="PROSITE" id="PS50011"/>
    </source>
</evidence>
<dbReference type="PANTHER" id="PTHR26392">
    <property type="entry name" value="MITOGEN-ACTIVATED PROTEIN KINASE KINASE KINASE 7-RELATED"/>
    <property type="match status" value="1"/>
</dbReference>
<keyword evidence="2" id="KW-0547">Nucleotide-binding</keyword>
<dbReference type="SUPFAM" id="SSF52540">
    <property type="entry name" value="P-loop containing nucleoside triphosphate hydrolases"/>
    <property type="match status" value="1"/>
</dbReference>
<keyword evidence="3" id="KW-0175">Coiled coil</keyword>
<comment type="caution">
    <text evidence="5">The sequence shown here is derived from an EMBL/GenBank/DDBJ whole genome shotgun (WGS) entry which is preliminary data.</text>
</comment>
<reference evidence="6" key="1">
    <citation type="journal article" date="2017" name="bioRxiv">
        <title>Comparative analysis of the genomes of Stylophora pistillata and Acropora digitifera provides evidence for extensive differences between species of corals.</title>
        <authorList>
            <person name="Voolstra C.R."/>
            <person name="Li Y."/>
            <person name="Liew Y.J."/>
            <person name="Baumgarten S."/>
            <person name="Zoccola D."/>
            <person name="Flot J.-F."/>
            <person name="Tambutte S."/>
            <person name="Allemand D."/>
            <person name="Aranda M."/>
        </authorList>
    </citation>
    <scope>NUCLEOTIDE SEQUENCE [LARGE SCALE GENOMIC DNA]</scope>
</reference>